<comment type="similarity">
    <text evidence="1 2">Belongs to the terpene synthase family.</text>
</comment>
<dbReference type="EC" id="4.2.3.-" evidence="2"/>
<dbReference type="PANTHER" id="PTHR35201:SF4">
    <property type="entry name" value="BETA-PINACENE SYNTHASE-RELATED"/>
    <property type="match status" value="1"/>
</dbReference>
<dbReference type="SFLD" id="SFLDG01020">
    <property type="entry name" value="Terpene_Cyclase_Like_2"/>
    <property type="match status" value="1"/>
</dbReference>
<protein>
    <recommendedName>
        <fullName evidence="2">Terpene synthase</fullName>
        <ecNumber evidence="2">4.2.3.-</ecNumber>
    </recommendedName>
</protein>
<evidence type="ECO:0000256" key="2">
    <source>
        <dbReference type="RuleBase" id="RU366034"/>
    </source>
</evidence>
<dbReference type="Gene3D" id="1.10.600.10">
    <property type="entry name" value="Farnesyl Diphosphate Synthase"/>
    <property type="match status" value="1"/>
</dbReference>
<keyword evidence="2" id="KW-0456">Lyase</keyword>
<dbReference type="InterPro" id="IPR008949">
    <property type="entry name" value="Isoprenoid_synthase_dom_sf"/>
</dbReference>
<keyword evidence="2" id="KW-0460">Magnesium</keyword>
<dbReference type="PANTHER" id="PTHR35201">
    <property type="entry name" value="TERPENE SYNTHASE"/>
    <property type="match status" value="1"/>
</dbReference>
<sequence length="447" mass="52127">MHTARAVCVNSSWVSPPRAYSSSARPHAAALRRGEEGPNLFTQCGGRGWGGSNKRLSIRNALSEFPTVERTRDEELERIKAYRVPDLVSPYPWKRNQFADNAKAEAYRWLDKYIPVQHVYESPEELRDFRDSDLAEWAVLSFVDCGEKELAWPAKLTLMTFILDDDIDDWCSPEKAMSTFFLELIVMILWSFPDDERLYQNFVEFLDEGRVADRTQTLNYVHSKMAEARLKPGTLYDTSSVEAHWIIKAFGDLWAELYETMPDNFLRRWALLWQIYLLENVKEVVNRRYKITPSVHSLTEARRHTTGFWIFTKLLEFAEKVHVPDEVYDCPEMQRFLEATGDALAFDNDLWSFQREAMRGDKNNMVVILSHSQDCSYVEAGMKTHQMMLDKLAEMEKAIVDVEKVTPPEYQEAISLYIRGLRNFYAGTHHWYEDCTSRYRKGVPNCN</sequence>
<dbReference type="EMBL" id="KX230836">
    <property type="protein sequence ID" value="APB88774.1"/>
    <property type="molecule type" value="mRNA"/>
</dbReference>
<keyword evidence="2" id="KW-0479">Metal-binding</keyword>
<dbReference type="SFLD" id="SFLDS00005">
    <property type="entry name" value="Isoprenoid_Synthase_Type_I"/>
    <property type="match status" value="1"/>
</dbReference>
<dbReference type="InterPro" id="IPR034686">
    <property type="entry name" value="Terpene_cyclase-like_2"/>
</dbReference>
<dbReference type="Pfam" id="PF19086">
    <property type="entry name" value="Terpene_syn_C_2"/>
    <property type="match status" value="1"/>
</dbReference>
<name>A0A1J0CQ93_SCANE</name>
<dbReference type="GO" id="GO:0010333">
    <property type="term" value="F:terpene synthase activity"/>
    <property type="evidence" value="ECO:0007669"/>
    <property type="project" value="InterPro"/>
</dbReference>
<dbReference type="GO" id="GO:0046872">
    <property type="term" value="F:metal ion binding"/>
    <property type="evidence" value="ECO:0007669"/>
    <property type="project" value="UniProtKB-KW"/>
</dbReference>
<reference evidence="3" key="1">
    <citation type="journal article" date="2016" name="Proc. Natl. Acad. Sci. U.S.A.">
        <title>Microbial-type terpene synthase genes occur widely in nonseed land plants, but not in seed plants.</title>
        <authorList>
            <person name="Jia Q."/>
            <person name="Li G."/>
            <person name="Kollner T.G."/>
            <person name="Fu J."/>
            <person name="Chen X."/>
            <person name="Xiong W."/>
            <person name="Crandall-Stotler B.J."/>
            <person name="Bowman J.L."/>
            <person name="Weston D.J."/>
            <person name="Zhang Y."/>
            <person name="Chen L."/>
            <person name="Xie Y."/>
            <person name="Li F.W."/>
            <person name="Rothfels C.J."/>
            <person name="Larsson A."/>
            <person name="Graham S.W."/>
            <person name="Stevenson D.W."/>
            <person name="Wong G.K."/>
            <person name="Gershenzon J."/>
            <person name="Chen F."/>
        </authorList>
    </citation>
    <scope>NUCLEOTIDE SEQUENCE</scope>
</reference>
<accession>A0A1J0CQ93</accession>
<organism evidence="3">
    <name type="scientific">Scapania nemorea</name>
    <name type="common">Grove earwort</name>
    <dbReference type="NCBI Taxonomy" id="41848"/>
    <lineage>
        <taxon>Eukaryota</taxon>
        <taxon>Viridiplantae</taxon>
        <taxon>Streptophyta</taxon>
        <taxon>Embryophyta</taxon>
        <taxon>Marchantiophyta</taxon>
        <taxon>Jungermanniopsida</taxon>
        <taxon>Jungermanniidae</taxon>
        <taxon>Jungermanniales</taxon>
        <taxon>Cephaloziineae</taxon>
        <taxon>Scapaniaceae</taxon>
        <taxon>Scapania</taxon>
    </lineage>
</organism>
<dbReference type="AlphaFoldDB" id="A0A1J0CQ93"/>
<dbReference type="SUPFAM" id="SSF48576">
    <property type="entry name" value="Terpenoid synthases"/>
    <property type="match status" value="1"/>
</dbReference>
<dbReference type="GO" id="GO:0008299">
    <property type="term" value="P:isoprenoid biosynthetic process"/>
    <property type="evidence" value="ECO:0007669"/>
    <property type="project" value="UniProtKB-ARBA"/>
</dbReference>
<proteinExistence type="evidence at transcript level"/>
<evidence type="ECO:0000313" key="3">
    <source>
        <dbReference type="EMBL" id="APB88774.1"/>
    </source>
</evidence>
<evidence type="ECO:0000256" key="1">
    <source>
        <dbReference type="ARBA" id="ARBA00006333"/>
    </source>
</evidence>
<comment type="cofactor">
    <cofactor evidence="2">
        <name>Mg(2+)</name>
        <dbReference type="ChEBI" id="CHEBI:18420"/>
    </cofactor>
</comment>